<evidence type="ECO:0000313" key="9">
    <source>
        <dbReference type="EMBL" id="TRY71730.1"/>
    </source>
</evidence>
<feature type="compositionally biased region" description="Basic residues" evidence="6">
    <location>
        <begin position="20"/>
        <end position="29"/>
    </location>
</feature>
<feature type="domain" description="MHD" evidence="8">
    <location>
        <begin position="511"/>
        <end position="839"/>
    </location>
</feature>
<dbReference type="InterPro" id="IPR050431">
    <property type="entry name" value="Adaptor_comp_med_subunit"/>
</dbReference>
<feature type="region of interest" description="Disordered" evidence="6">
    <location>
        <begin position="859"/>
        <end position="889"/>
    </location>
</feature>
<dbReference type="AlphaFoldDB" id="A0A553P258"/>
<evidence type="ECO:0000313" key="10">
    <source>
        <dbReference type="Proteomes" id="UP000318571"/>
    </source>
</evidence>
<keyword evidence="4" id="KW-0254">Endocytosis</keyword>
<evidence type="ECO:0000256" key="5">
    <source>
        <dbReference type="ARBA" id="ARBA00022737"/>
    </source>
</evidence>
<evidence type="ECO:0000259" key="8">
    <source>
        <dbReference type="PROSITE" id="PS51072"/>
    </source>
</evidence>
<gene>
    <name evidence="9" type="ORF">TCAL_03142</name>
</gene>
<evidence type="ECO:0008006" key="11">
    <source>
        <dbReference type="Google" id="ProtNLM"/>
    </source>
</evidence>
<comment type="caution">
    <text evidence="9">The sequence shown here is derived from an EMBL/GenBank/DDBJ whole genome shotgun (WGS) entry which is preliminary data.</text>
</comment>
<comment type="similarity">
    <text evidence="2">Belongs to the Stoned B family.</text>
</comment>
<feature type="compositionally biased region" description="Basic and acidic residues" evidence="6">
    <location>
        <begin position="859"/>
        <end position="870"/>
    </location>
</feature>
<dbReference type="SUPFAM" id="SSF49447">
    <property type="entry name" value="Second domain of Mu2 adaptin subunit (ap50) of ap2 adaptor"/>
    <property type="match status" value="1"/>
</dbReference>
<feature type="region of interest" description="Disordered" evidence="6">
    <location>
        <begin position="1"/>
        <end position="134"/>
    </location>
</feature>
<feature type="compositionally biased region" description="Basic and acidic residues" evidence="6">
    <location>
        <begin position="878"/>
        <end position="889"/>
    </location>
</feature>
<protein>
    <recommendedName>
        <fullName evidence="11">MHD domain-containing protein</fullName>
    </recommendedName>
</protein>
<evidence type="ECO:0000256" key="6">
    <source>
        <dbReference type="SAM" id="MobiDB-lite"/>
    </source>
</evidence>
<dbReference type="FunFam" id="2.60.40.1170:FF:000018">
    <property type="entry name" value="stonin-2 isoform X2"/>
    <property type="match status" value="1"/>
</dbReference>
<keyword evidence="3" id="KW-0963">Cytoplasm</keyword>
<dbReference type="GO" id="GO:0006897">
    <property type="term" value="P:endocytosis"/>
    <property type="evidence" value="ECO:0007669"/>
    <property type="project" value="UniProtKB-KW"/>
</dbReference>
<feature type="region of interest" description="Disordered" evidence="6">
    <location>
        <begin position="275"/>
        <end position="308"/>
    </location>
</feature>
<feature type="compositionally biased region" description="Acidic residues" evidence="6">
    <location>
        <begin position="116"/>
        <end position="131"/>
    </location>
</feature>
<evidence type="ECO:0000256" key="4">
    <source>
        <dbReference type="ARBA" id="ARBA00022583"/>
    </source>
</evidence>
<keyword evidence="5" id="KW-0677">Repeat</keyword>
<dbReference type="Pfam" id="PF00928">
    <property type="entry name" value="Adap_comp_sub"/>
    <property type="match status" value="1"/>
</dbReference>
<accession>A0A553P258</accession>
<sequence length="889" mass="99549">MDNPFLAQGTMGHGGPMPAQHHHPQHHTVGHSGGVPNPFLQGSPAPAFPPASMAPHSQAHGHFGGHYVEEYPPPPTEMELEQSTISPPEKNDTDLASTTNKMSLNDNPFLSGISTNEEDEAALPPPPEEETVSTGASLFGTAPAIVPLEIEQNAKVEAPILEESLVNLASSEIVPIEEASESGVGQNKTIDHESPKGEPDANILDLTGSPCEEKAEQIEPERSMTGWDDAFDRKFDTAQDTVVTASLPGDPFDPFGGPGGGAGASGASTFADNSFGTSTFSPPTSKAPEMPKEKNPFLDTGDASGEEPEEILFDDDTSKPLEPFPRVHDQPDGWEMFVRHPAKKKLTAQRYWKKVFVRLILQGDTPCVQLFENKEAKDPFQELPLQAAYSLSEISHQVFDQYSKLFTLKLQYIFYKERAGIRPGQMSKMQKLTGKIGFLAKAVEDADYEGVKEFASDMKKLGVPLEHAPQISELLKIGSENFEDLKQFSICVEEKLFRMDVHRERALTYKTEEVQLTAVDEVFVEQDKTGHVVKQLCRVRVFFLSFLTGMPEVELGVNDLERMGLEVVGRHDILPVPTEQWIRYEDIEFHQIVDKKAFETNDHIIKFQPPDACYLEIMRFRVRPPKARELPMQARCSFEICGSKVIIRADMMIPYHHTKAWGQVPCEDVAMRIPLPECWIYQFRTEKHHMSLSQLATGNINLGTRMGSVKSAHRRAGKVKGLERFMGTLETHSQDLMETSSGQAKYEHQHKSIVWRVPRLPKHGQGSYTNHEFVCRLNLTSFDQMPETFDKHFFVEFNQPATTVSHTVLRSVSILEGSGDPPEKFAKYLARHEYKLEIEFTEKEQNTYAAAATQKKVIMEKEASEEKPQGDPDFPDENGDRRFSDSDSD</sequence>
<dbReference type="InterPro" id="IPR012320">
    <property type="entry name" value="SHD_dom"/>
</dbReference>
<keyword evidence="10" id="KW-1185">Reference proteome</keyword>
<organism evidence="9 10">
    <name type="scientific">Tigriopus californicus</name>
    <name type="common">Marine copepod</name>
    <dbReference type="NCBI Taxonomy" id="6832"/>
    <lineage>
        <taxon>Eukaryota</taxon>
        <taxon>Metazoa</taxon>
        <taxon>Ecdysozoa</taxon>
        <taxon>Arthropoda</taxon>
        <taxon>Crustacea</taxon>
        <taxon>Multicrustacea</taxon>
        <taxon>Hexanauplia</taxon>
        <taxon>Copepoda</taxon>
        <taxon>Harpacticoida</taxon>
        <taxon>Harpacticidae</taxon>
        <taxon>Tigriopus</taxon>
    </lineage>
</organism>
<reference evidence="9 10" key="1">
    <citation type="journal article" date="2018" name="Nat. Ecol. Evol.">
        <title>Genomic signatures of mitonuclear coevolution across populations of Tigriopus californicus.</title>
        <authorList>
            <person name="Barreto F.S."/>
            <person name="Watson E.T."/>
            <person name="Lima T.G."/>
            <person name="Willett C.S."/>
            <person name="Edmands S."/>
            <person name="Li W."/>
            <person name="Burton R.S."/>
        </authorList>
    </citation>
    <scope>NUCLEOTIDE SEQUENCE [LARGE SCALE GENOMIC DNA]</scope>
    <source>
        <strain evidence="9 10">San Diego</strain>
    </source>
</reference>
<dbReference type="PROSITE" id="PS51072">
    <property type="entry name" value="MHD"/>
    <property type="match status" value="1"/>
</dbReference>
<dbReference type="FunFam" id="2.60.40.1170:FF:000022">
    <property type="entry name" value="AP-1 complex subunit mu"/>
    <property type="match status" value="1"/>
</dbReference>
<name>A0A553P258_TIGCA</name>
<dbReference type="Gene3D" id="2.60.40.1170">
    <property type="entry name" value="Mu homology domain, subdomain B"/>
    <property type="match status" value="1"/>
</dbReference>
<dbReference type="Proteomes" id="UP000318571">
    <property type="component" value="Chromosome 7"/>
</dbReference>
<dbReference type="InterPro" id="IPR036168">
    <property type="entry name" value="AP2_Mu_C_sf"/>
</dbReference>
<feature type="compositionally biased region" description="Polar residues" evidence="6">
    <location>
        <begin position="94"/>
        <end position="115"/>
    </location>
</feature>
<feature type="compositionally biased region" description="Low complexity" evidence="6">
    <location>
        <begin position="275"/>
        <end position="284"/>
    </location>
</feature>
<evidence type="ECO:0000256" key="1">
    <source>
        <dbReference type="ARBA" id="ARBA00004496"/>
    </source>
</evidence>
<dbReference type="GO" id="GO:0030100">
    <property type="term" value="P:regulation of endocytosis"/>
    <property type="evidence" value="ECO:0007669"/>
    <property type="project" value="UniProtKB-UniRule"/>
</dbReference>
<dbReference type="STRING" id="6832.A0A553P258"/>
<feature type="region of interest" description="Disordered" evidence="6">
    <location>
        <begin position="178"/>
        <end position="203"/>
    </location>
</feature>
<evidence type="ECO:0000259" key="7">
    <source>
        <dbReference type="PROSITE" id="PS51070"/>
    </source>
</evidence>
<evidence type="ECO:0000256" key="3">
    <source>
        <dbReference type="ARBA" id="ARBA00022490"/>
    </source>
</evidence>
<dbReference type="EMBL" id="VCGU01000008">
    <property type="protein sequence ID" value="TRY71730.1"/>
    <property type="molecule type" value="Genomic_DNA"/>
</dbReference>
<comment type="subcellular location">
    <subcellularLocation>
        <location evidence="1">Cytoplasm</location>
    </subcellularLocation>
</comment>
<dbReference type="PROSITE" id="PS51070">
    <property type="entry name" value="SHD"/>
    <property type="match status" value="1"/>
</dbReference>
<dbReference type="GO" id="GO:0005737">
    <property type="term" value="C:cytoplasm"/>
    <property type="evidence" value="ECO:0007669"/>
    <property type="project" value="UniProtKB-SubCell"/>
</dbReference>
<evidence type="ECO:0000256" key="2">
    <source>
        <dbReference type="ARBA" id="ARBA00005579"/>
    </source>
</evidence>
<feature type="domain" description="SHD" evidence="7">
    <location>
        <begin position="333"/>
        <end position="507"/>
    </location>
</feature>
<feature type="compositionally biased region" description="Basic and acidic residues" evidence="6">
    <location>
        <begin position="189"/>
        <end position="199"/>
    </location>
</feature>
<dbReference type="InterPro" id="IPR028565">
    <property type="entry name" value="MHD"/>
</dbReference>
<proteinExistence type="inferred from homology"/>
<dbReference type="PANTHER" id="PTHR10529">
    <property type="entry name" value="AP COMPLEX SUBUNIT MU"/>
    <property type="match status" value="1"/>
</dbReference>